<dbReference type="Proteomes" id="UP000245956">
    <property type="component" value="Unassembled WGS sequence"/>
</dbReference>
<dbReference type="PANTHER" id="PTHR13144:SF0">
    <property type="entry name" value="PROTEIN TEX261"/>
    <property type="match status" value="1"/>
</dbReference>
<accession>A0A2U3EB10</accession>
<reference evidence="7 8" key="1">
    <citation type="journal article" date="2016" name="Front. Microbiol.">
        <title>Genome and transcriptome sequences reveal the specific parasitism of the nematophagous Purpureocillium lilacinum 36-1.</title>
        <authorList>
            <person name="Xie J."/>
            <person name="Li S."/>
            <person name="Mo C."/>
            <person name="Xiao X."/>
            <person name="Peng D."/>
            <person name="Wang G."/>
            <person name="Xiao Y."/>
        </authorList>
    </citation>
    <scope>NUCLEOTIDE SEQUENCE [LARGE SCALE GENOMIC DNA]</scope>
    <source>
        <strain evidence="7 8">36-1</strain>
    </source>
</reference>
<comment type="caution">
    <text evidence="7">The sequence shown here is derived from an EMBL/GenBank/DDBJ whole genome shotgun (WGS) entry which is preliminary data.</text>
</comment>
<evidence type="ECO:0000256" key="4">
    <source>
        <dbReference type="ARBA" id="ARBA00022989"/>
    </source>
</evidence>
<sequence>MAANIPASTTSDGRDINVTSDLAVSLVEYQCLASHGTVAVSDASQPTAVSYWPGKAVLKAPGASVNKGRVHIPVHDTPETLGKTYALENILVYFDVESDAAIDVVTLYYDAAKIVSTNVNKKNTFHIDFSAGEAKKYAYVVTSGICVMLDVVFPNAKSSVDLYSVTLVRVDTWPGTRAYAVLCLQVSNIGVAAASLLCCKGAMLIISAWPIGRRRLHNTSAPLARALNVGGSVPPPKSPPFTFAPATLLSLLSCPSIPSPPETTEDANMWILPLIGYAGAILGFCFLTLAIASGLYYLSELVEEHTVIAKRLLTRLIYTVIGVQVALWLLDGFPLVAGRRRARRLPRQHAPLPLCAAVRPAVPAVVRQTRAYQRSSYYDTVDVPSFTMIASYFGLCVWLVPFALFVSLSAGDNVLPTMGTEPVRGVDGKARPQGMVKAVVDWARGAIGEIAGSTGLERP</sequence>
<comment type="similarity">
    <text evidence="2">Belongs to the SVP26 family.</text>
</comment>
<dbReference type="GO" id="GO:0000139">
    <property type="term" value="C:Golgi membrane"/>
    <property type="evidence" value="ECO:0007669"/>
    <property type="project" value="TreeGrafter"/>
</dbReference>
<proteinExistence type="inferred from homology"/>
<dbReference type="GO" id="GO:0006888">
    <property type="term" value="P:endoplasmic reticulum to Golgi vesicle-mediated transport"/>
    <property type="evidence" value="ECO:0007669"/>
    <property type="project" value="InterPro"/>
</dbReference>
<organism evidence="7 8">
    <name type="scientific">Purpureocillium lilacinum</name>
    <name type="common">Paecilomyces lilacinus</name>
    <dbReference type="NCBI Taxonomy" id="33203"/>
    <lineage>
        <taxon>Eukaryota</taxon>
        <taxon>Fungi</taxon>
        <taxon>Dikarya</taxon>
        <taxon>Ascomycota</taxon>
        <taxon>Pezizomycotina</taxon>
        <taxon>Sordariomycetes</taxon>
        <taxon>Hypocreomycetidae</taxon>
        <taxon>Hypocreales</taxon>
        <taxon>Ophiocordycipitaceae</taxon>
        <taxon>Purpureocillium</taxon>
    </lineage>
</organism>
<evidence type="ECO:0000256" key="5">
    <source>
        <dbReference type="ARBA" id="ARBA00023136"/>
    </source>
</evidence>
<feature type="transmembrane region" description="Helical" evidence="6">
    <location>
        <begin position="274"/>
        <end position="296"/>
    </location>
</feature>
<feature type="transmembrane region" description="Helical" evidence="6">
    <location>
        <begin position="137"/>
        <end position="156"/>
    </location>
</feature>
<evidence type="ECO:0000313" key="7">
    <source>
        <dbReference type="EMBL" id="PWI71691.1"/>
    </source>
</evidence>
<feature type="transmembrane region" description="Helical" evidence="6">
    <location>
        <begin position="316"/>
        <end position="337"/>
    </location>
</feature>
<keyword evidence="3 6" id="KW-0812">Transmembrane</keyword>
<evidence type="ECO:0000256" key="2">
    <source>
        <dbReference type="ARBA" id="ARBA00008096"/>
    </source>
</evidence>
<dbReference type="GO" id="GO:0097020">
    <property type="term" value="F:COPII receptor activity"/>
    <property type="evidence" value="ECO:0007669"/>
    <property type="project" value="InterPro"/>
</dbReference>
<gene>
    <name evidence="7" type="ORF">PCL_11785</name>
</gene>
<protein>
    <submittedName>
        <fullName evidence="7">DUF396 domain protein</fullName>
    </submittedName>
</protein>
<evidence type="ECO:0000256" key="6">
    <source>
        <dbReference type="SAM" id="Phobius"/>
    </source>
</evidence>
<name>A0A2U3EB10_PURLI</name>
<feature type="transmembrane region" description="Helical" evidence="6">
    <location>
        <begin position="176"/>
        <end position="206"/>
    </location>
</feature>
<keyword evidence="4 6" id="KW-1133">Transmembrane helix</keyword>
<keyword evidence="5 6" id="KW-0472">Membrane</keyword>
<feature type="transmembrane region" description="Helical" evidence="6">
    <location>
        <begin position="386"/>
        <end position="408"/>
    </location>
</feature>
<dbReference type="GO" id="GO:0005789">
    <property type="term" value="C:endoplasmic reticulum membrane"/>
    <property type="evidence" value="ECO:0007669"/>
    <property type="project" value="TreeGrafter"/>
</dbReference>
<dbReference type="GO" id="GO:0030134">
    <property type="term" value="C:COPII-coated ER to Golgi transport vesicle"/>
    <property type="evidence" value="ECO:0007669"/>
    <property type="project" value="TreeGrafter"/>
</dbReference>
<evidence type="ECO:0000313" key="8">
    <source>
        <dbReference type="Proteomes" id="UP000245956"/>
    </source>
</evidence>
<dbReference type="Pfam" id="PF04148">
    <property type="entry name" value="Erv26"/>
    <property type="match status" value="2"/>
</dbReference>
<dbReference type="AlphaFoldDB" id="A0A2U3EB10"/>
<dbReference type="InterPro" id="IPR007277">
    <property type="entry name" value="Svp26/Tex261"/>
</dbReference>
<dbReference type="EMBL" id="LCWV01000007">
    <property type="protein sequence ID" value="PWI71691.1"/>
    <property type="molecule type" value="Genomic_DNA"/>
</dbReference>
<comment type="subcellular location">
    <subcellularLocation>
        <location evidence="1">Membrane</location>
        <topology evidence="1">Multi-pass membrane protein</topology>
    </subcellularLocation>
</comment>
<evidence type="ECO:0000256" key="3">
    <source>
        <dbReference type="ARBA" id="ARBA00022692"/>
    </source>
</evidence>
<dbReference type="PANTHER" id="PTHR13144">
    <property type="entry name" value="TEX261 PROTEIN"/>
    <property type="match status" value="1"/>
</dbReference>
<evidence type="ECO:0000256" key="1">
    <source>
        <dbReference type="ARBA" id="ARBA00004141"/>
    </source>
</evidence>